<evidence type="ECO:0000313" key="4">
    <source>
        <dbReference type="EMBL" id="MFI6497116.1"/>
    </source>
</evidence>
<protein>
    <submittedName>
        <fullName evidence="4">HU family DNA-binding protein</fullName>
    </submittedName>
</protein>
<comment type="caution">
    <text evidence="4">The sequence shown here is derived from an EMBL/GenBank/DDBJ whole genome shotgun (WGS) entry which is preliminary data.</text>
</comment>
<dbReference type="PANTHER" id="PTHR33175">
    <property type="entry name" value="DNA-BINDING PROTEIN HU"/>
    <property type="match status" value="1"/>
</dbReference>
<accession>A0ABW7YMJ2</accession>
<comment type="similarity">
    <text evidence="3">Belongs to the bacterial histone-like protein family.</text>
</comment>
<dbReference type="RefSeq" id="WP_397079743.1">
    <property type="nucleotide sequence ID" value="NZ_JBITGY010000002.1"/>
</dbReference>
<dbReference type="Gene3D" id="4.10.520.10">
    <property type="entry name" value="IHF-like DNA-binding proteins"/>
    <property type="match status" value="1"/>
</dbReference>
<organism evidence="4 5">
    <name type="scientific">Nonomuraea typhae</name>
    <dbReference type="NCBI Taxonomy" id="2603600"/>
    <lineage>
        <taxon>Bacteria</taxon>
        <taxon>Bacillati</taxon>
        <taxon>Actinomycetota</taxon>
        <taxon>Actinomycetes</taxon>
        <taxon>Streptosporangiales</taxon>
        <taxon>Streptosporangiaceae</taxon>
        <taxon>Nonomuraea</taxon>
    </lineage>
</organism>
<reference evidence="4 5" key="1">
    <citation type="submission" date="2024-10" db="EMBL/GenBank/DDBJ databases">
        <title>The Natural Products Discovery Center: Release of the First 8490 Sequenced Strains for Exploring Actinobacteria Biosynthetic Diversity.</title>
        <authorList>
            <person name="Kalkreuter E."/>
            <person name="Kautsar S.A."/>
            <person name="Yang D."/>
            <person name="Bader C.D."/>
            <person name="Teijaro C.N."/>
            <person name="Fluegel L."/>
            <person name="Davis C.M."/>
            <person name="Simpson J.R."/>
            <person name="Lauterbach L."/>
            <person name="Steele A.D."/>
            <person name="Gui C."/>
            <person name="Meng S."/>
            <person name="Li G."/>
            <person name="Viehrig K."/>
            <person name="Ye F."/>
            <person name="Su P."/>
            <person name="Kiefer A.F."/>
            <person name="Nichols A."/>
            <person name="Cepeda A.J."/>
            <person name="Yan W."/>
            <person name="Fan B."/>
            <person name="Jiang Y."/>
            <person name="Adhikari A."/>
            <person name="Zheng C.-J."/>
            <person name="Schuster L."/>
            <person name="Cowan T.M."/>
            <person name="Smanski M.J."/>
            <person name="Chevrette M.G."/>
            <person name="De Carvalho L.P.S."/>
            <person name="Shen B."/>
        </authorList>
    </citation>
    <scope>NUCLEOTIDE SEQUENCE [LARGE SCALE GENOMIC DNA]</scope>
    <source>
        <strain evidence="4 5">NPDC050545</strain>
    </source>
</reference>
<sequence length="92" mass="10052">MNKADVIEEFHQRTDAPSRAAAARSVEALIDIIVGAVAAGEDVRLGGLGVFERTYQQARVRRNPNTNEAIDVPGKWVMRLRPGKNVKAAVNK</sequence>
<keyword evidence="5" id="KW-1185">Reference proteome</keyword>
<dbReference type="Pfam" id="PF00216">
    <property type="entry name" value="Bac_DNA_binding"/>
    <property type="match status" value="1"/>
</dbReference>
<dbReference type="SUPFAM" id="SSF47729">
    <property type="entry name" value="IHF-like DNA-binding proteins"/>
    <property type="match status" value="1"/>
</dbReference>
<dbReference type="InterPro" id="IPR010992">
    <property type="entry name" value="IHF-like_DNA-bd_dom_sf"/>
</dbReference>
<dbReference type="Proteomes" id="UP001612741">
    <property type="component" value="Unassembled WGS sequence"/>
</dbReference>
<proteinExistence type="inferred from homology"/>
<keyword evidence="2 4" id="KW-0238">DNA-binding</keyword>
<evidence type="ECO:0000313" key="5">
    <source>
        <dbReference type="Proteomes" id="UP001612741"/>
    </source>
</evidence>
<dbReference type="PRINTS" id="PR01727">
    <property type="entry name" value="DNABINDINGHU"/>
</dbReference>
<dbReference type="EMBL" id="JBITGY010000002">
    <property type="protein sequence ID" value="MFI6497116.1"/>
    <property type="molecule type" value="Genomic_DNA"/>
</dbReference>
<dbReference type="SMART" id="SM00411">
    <property type="entry name" value="BHL"/>
    <property type="match status" value="1"/>
</dbReference>
<dbReference type="InterPro" id="IPR000119">
    <property type="entry name" value="Hist_DNA-bd"/>
</dbReference>
<dbReference type="GO" id="GO:0003677">
    <property type="term" value="F:DNA binding"/>
    <property type="evidence" value="ECO:0007669"/>
    <property type="project" value="UniProtKB-KW"/>
</dbReference>
<evidence type="ECO:0000256" key="1">
    <source>
        <dbReference type="ARBA" id="ARBA00023067"/>
    </source>
</evidence>
<evidence type="ECO:0000256" key="3">
    <source>
        <dbReference type="RuleBase" id="RU003939"/>
    </source>
</evidence>
<name>A0ABW7YMJ2_9ACTN</name>
<keyword evidence="1" id="KW-0226">DNA condensation</keyword>
<gene>
    <name evidence="4" type="ORF">ACIBG2_07030</name>
</gene>
<dbReference type="PANTHER" id="PTHR33175:SF3">
    <property type="entry name" value="DNA-BINDING PROTEIN HU-BETA"/>
    <property type="match status" value="1"/>
</dbReference>
<evidence type="ECO:0000256" key="2">
    <source>
        <dbReference type="ARBA" id="ARBA00023125"/>
    </source>
</evidence>